<dbReference type="PANTHER" id="PTHR30005">
    <property type="entry name" value="EXOPOLYPHOSPHATASE"/>
    <property type="match status" value="1"/>
</dbReference>
<accession>A0A2P8CJZ2</accession>
<evidence type="ECO:0000313" key="3">
    <source>
        <dbReference type="EMBL" id="PSK85289.1"/>
    </source>
</evidence>
<comment type="caution">
    <text evidence="3">The sequence shown here is derived from an EMBL/GenBank/DDBJ whole genome shotgun (WGS) entry which is preliminary data.</text>
</comment>
<dbReference type="SUPFAM" id="SSF53067">
    <property type="entry name" value="Actin-like ATPase domain"/>
    <property type="match status" value="2"/>
</dbReference>
<evidence type="ECO:0000313" key="5">
    <source>
        <dbReference type="Proteomes" id="UP000396862"/>
    </source>
</evidence>
<dbReference type="EMBL" id="PYGC01000001">
    <property type="protein sequence ID" value="PSK85289.1"/>
    <property type="molecule type" value="Genomic_DNA"/>
</dbReference>
<dbReference type="Gene3D" id="3.30.420.40">
    <property type="match status" value="1"/>
</dbReference>
<dbReference type="CDD" id="cd24055">
    <property type="entry name" value="ASKHA_NBD_ChPPX-like"/>
    <property type="match status" value="1"/>
</dbReference>
<dbReference type="Proteomes" id="UP000240621">
    <property type="component" value="Unassembled WGS sequence"/>
</dbReference>
<proteinExistence type="predicted"/>
<dbReference type="InterPro" id="IPR003695">
    <property type="entry name" value="Ppx_GppA_N"/>
</dbReference>
<evidence type="ECO:0000313" key="2">
    <source>
        <dbReference type="EMBL" id="GET19911.1"/>
    </source>
</evidence>
<dbReference type="OrthoDB" id="9814545at2"/>
<dbReference type="InterPro" id="IPR050273">
    <property type="entry name" value="GppA/Ppx_hydrolase"/>
</dbReference>
<sequence>MSRKAIIDLGTNTCNLLIAESLANGEFVTLYEGKEAVKLGLGGIHKQLLLADAIERGLNALHKHARTIDEHQVEEVRIFATSALRGAENRDIFLDAVRTKLGWEIEIIDGAREAELIFKGVNLSLPVNGQTVLILDIGGGSNEFILSQGDNILWKQSFNIGMARVLEIFRPSDPLHPDEILKMEQWFEKELEMLWQVCENHRPGILVGCSGAFDTFTDLYEEVEPESNYRTASLLPVGAFQKIHDTLKGSTLLERQKMKGMDPMRVEMIVVASVFVNFVLRKLEIGQMYQSHFALKEGAMHEIMSNKSES</sequence>
<organism evidence="3 4">
    <name type="scientific">Prolixibacter denitrificans</name>
    <dbReference type="NCBI Taxonomy" id="1541063"/>
    <lineage>
        <taxon>Bacteria</taxon>
        <taxon>Pseudomonadati</taxon>
        <taxon>Bacteroidota</taxon>
        <taxon>Bacteroidia</taxon>
        <taxon>Marinilabiliales</taxon>
        <taxon>Prolixibacteraceae</taxon>
        <taxon>Prolixibacter</taxon>
    </lineage>
</organism>
<dbReference type="RefSeq" id="WP_106540345.1">
    <property type="nucleotide sequence ID" value="NZ_BLAU01000001.1"/>
</dbReference>
<dbReference type="InterPro" id="IPR043129">
    <property type="entry name" value="ATPase_NBD"/>
</dbReference>
<dbReference type="Gene3D" id="3.30.420.150">
    <property type="entry name" value="Exopolyphosphatase. Domain 2"/>
    <property type="match status" value="1"/>
</dbReference>
<keyword evidence="5" id="KW-1185">Reference proteome</keyword>
<dbReference type="Pfam" id="PF02541">
    <property type="entry name" value="Ppx-GppA"/>
    <property type="match status" value="1"/>
</dbReference>
<reference evidence="3 4" key="1">
    <citation type="submission" date="2018-03" db="EMBL/GenBank/DDBJ databases">
        <title>Genomic Encyclopedia of Archaeal and Bacterial Type Strains, Phase II (KMG-II): from individual species to whole genera.</title>
        <authorList>
            <person name="Goeker M."/>
        </authorList>
    </citation>
    <scope>NUCLEOTIDE SEQUENCE [LARGE SCALE GENOMIC DNA]</scope>
    <source>
        <strain evidence="3 4">DSM 27267</strain>
    </source>
</reference>
<evidence type="ECO:0000313" key="4">
    <source>
        <dbReference type="Proteomes" id="UP000240621"/>
    </source>
</evidence>
<protein>
    <submittedName>
        <fullName evidence="3">Exopolyphosphatase/guanosine-5'-triphosphate, 3'-diphosphate pyrophosphatase</fullName>
    </submittedName>
</protein>
<gene>
    <name evidence="3" type="ORF">CLV93_101242</name>
    <name evidence="2" type="ORF">JCM18694_01570</name>
</gene>
<evidence type="ECO:0000259" key="1">
    <source>
        <dbReference type="Pfam" id="PF02541"/>
    </source>
</evidence>
<name>A0A2P8CJZ2_9BACT</name>
<dbReference type="AlphaFoldDB" id="A0A2P8CJZ2"/>
<dbReference type="Proteomes" id="UP000396862">
    <property type="component" value="Unassembled WGS sequence"/>
</dbReference>
<dbReference type="EMBL" id="BLAU01000001">
    <property type="protein sequence ID" value="GET19911.1"/>
    <property type="molecule type" value="Genomic_DNA"/>
</dbReference>
<dbReference type="PANTHER" id="PTHR30005:SF0">
    <property type="entry name" value="RETROGRADE REGULATION PROTEIN 2"/>
    <property type="match status" value="1"/>
</dbReference>
<feature type="domain" description="Ppx/GppA phosphatase N-terminal" evidence="1">
    <location>
        <begin position="23"/>
        <end position="305"/>
    </location>
</feature>
<reference evidence="2 5" key="2">
    <citation type="submission" date="2019-10" db="EMBL/GenBank/DDBJ databases">
        <title>Prolixibacter strains distinguished by the presence of nitrate reductase genes were adept at nitrate-dependent anaerobic corrosion of metallic iron and carbon steel.</title>
        <authorList>
            <person name="Iino T."/>
            <person name="Shono N."/>
            <person name="Ito K."/>
            <person name="Nakamura R."/>
            <person name="Sueoka K."/>
            <person name="Harayama S."/>
            <person name="Ohkuma M."/>
        </authorList>
    </citation>
    <scope>NUCLEOTIDE SEQUENCE [LARGE SCALE GENOMIC DNA]</scope>
    <source>
        <strain evidence="2 5">MIC1-1</strain>
    </source>
</reference>